<reference evidence="1 2" key="1">
    <citation type="submission" date="2017-03" db="EMBL/GenBank/DDBJ databases">
        <title>Draft genome sequence of Streptomyces scabrisporus NF3, endophyte isolated from Amphipterygium adstringens.</title>
        <authorList>
            <person name="Vazquez M."/>
            <person name="Ceapa C.D."/>
            <person name="Rodriguez Luna D."/>
            <person name="Sanchez Esquivel S."/>
        </authorList>
    </citation>
    <scope>NUCLEOTIDE SEQUENCE [LARGE SCALE GENOMIC DNA]</scope>
    <source>
        <strain evidence="1 2">NF3</strain>
    </source>
</reference>
<evidence type="ECO:0000313" key="1">
    <source>
        <dbReference type="EMBL" id="OPC76646.1"/>
    </source>
</evidence>
<gene>
    <name evidence="1" type="ORF">B4N89_44960</name>
</gene>
<accession>A0A1T3NIE1</accession>
<dbReference type="Proteomes" id="UP000190037">
    <property type="component" value="Unassembled WGS sequence"/>
</dbReference>
<dbReference type="RefSeq" id="WP_078982491.1">
    <property type="nucleotide sequence ID" value="NZ_MWQN01000005.1"/>
</dbReference>
<dbReference type="AlphaFoldDB" id="A0A1T3NIE1"/>
<organism evidence="1 2">
    <name type="scientific">Embleya scabrispora</name>
    <dbReference type="NCBI Taxonomy" id="159449"/>
    <lineage>
        <taxon>Bacteria</taxon>
        <taxon>Bacillati</taxon>
        <taxon>Actinomycetota</taxon>
        <taxon>Actinomycetes</taxon>
        <taxon>Kitasatosporales</taxon>
        <taxon>Streptomycetaceae</taxon>
        <taxon>Embleya</taxon>
    </lineage>
</organism>
<evidence type="ECO:0000313" key="2">
    <source>
        <dbReference type="Proteomes" id="UP000190037"/>
    </source>
</evidence>
<name>A0A1T3NIE1_9ACTN</name>
<proteinExistence type="predicted"/>
<keyword evidence="2" id="KW-1185">Reference proteome</keyword>
<dbReference type="OrthoDB" id="9769991at2"/>
<comment type="caution">
    <text evidence="1">The sequence shown here is derived from an EMBL/GenBank/DDBJ whole genome shotgun (WGS) entry which is preliminary data.</text>
</comment>
<sequence length="183" mass="20369">MTNVEQAPEPEKAYVLAPAGDVGIGTRYLTNRQDVDAGADPVYAAVWATRYVCDSPPSNPWGHYVIRLADGSRVELTTQTTHPVHPEVRDADQPPGRGVWITNEPEDAGHAEWVTHARPAGVATTTRYAVGNHEYTLLEWSDADGAAYYVRRETDGERWYSPLLWSSTHAARTWYAIVEGYGW</sequence>
<dbReference type="EMBL" id="MWQN01000005">
    <property type="protein sequence ID" value="OPC76646.1"/>
    <property type="molecule type" value="Genomic_DNA"/>
</dbReference>
<protein>
    <submittedName>
        <fullName evidence="1">Uncharacterized protein</fullName>
    </submittedName>
</protein>